<dbReference type="GO" id="GO:0005829">
    <property type="term" value="C:cytosol"/>
    <property type="evidence" value="ECO:0007669"/>
    <property type="project" value="TreeGrafter"/>
</dbReference>
<dbReference type="STRING" id="523791.Kkor_1171"/>
<organism evidence="1 2">
    <name type="scientific">Kangiella koreensis (strain DSM 16069 / JCM 12317 / KCTC 12182 / SW-125)</name>
    <dbReference type="NCBI Taxonomy" id="523791"/>
    <lineage>
        <taxon>Bacteria</taxon>
        <taxon>Pseudomonadati</taxon>
        <taxon>Pseudomonadota</taxon>
        <taxon>Gammaproteobacteria</taxon>
        <taxon>Kangiellales</taxon>
        <taxon>Kangiellaceae</taxon>
        <taxon>Kangiella</taxon>
    </lineage>
</organism>
<keyword evidence="2" id="KW-1185">Reference proteome</keyword>
<dbReference type="AlphaFoldDB" id="C7RBE8"/>
<dbReference type="Gene3D" id="3.40.50.1000">
    <property type="entry name" value="HAD superfamily/HAD-like"/>
    <property type="match status" value="1"/>
</dbReference>
<dbReference type="InterPro" id="IPR050155">
    <property type="entry name" value="HAD-like_hydrolase_sf"/>
</dbReference>
<dbReference type="SUPFAM" id="SSF56784">
    <property type="entry name" value="HAD-like"/>
    <property type="match status" value="1"/>
</dbReference>
<sequence length="213" mass="23707">MIAKQTRLIVFDWDGTLMDSTGRIVSAMQTTATNLKLPIPSVDDVRGIIGLSLTECYYRLFPEVDDHDWITEEYRYQYVEGDQTPSPLFEGTEETLEHLKSQGYLLAVATGKARHGLDRVLNESGLMSMFDVTIASDEAQSKPHPEMLHKLLAHTQSKPDQAIMVGDTTFDLEMAQRAGIGGIGVSFGAHTVEMIKTCNPQAIIDDIRELKSF</sequence>
<name>C7RBE8_KANKD</name>
<dbReference type="PANTHER" id="PTHR43434">
    <property type="entry name" value="PHOSPHOGLYCOLATE PHOSPHATASE"/>
    <property type="match status" value="1"/>
</dbReference>
<dbReference type="InterPro" id="IPR023198">
    <property type="entry name" value="PGP-like_dom2"/>
</dbReference>
<dbReference type="OrthoDB" id="9782449at2"/>
<dbReference type="NCBIfam" id="TIGR01549">
    <property type="entry name" value="HAD-SF-IA-v1"/>
    <property type="match status" value="1"/>
</dbReference>
<protein>
    <submittedName>
        <fullName evidence="1">HAD-superfamily hydrolase, subfamily IA, variant 3</fullName>
    </submittedName>
</protein>
<accession>C7RBE8</accession>
<dbReference type="InterPro" id="IPR023214">
    <property type="entry name" value="HAD_sf"/>
</dbReference>
<dbReference type="FunFam" id="3.40.50.1000:FF:000022">
    <property type="entry name" value="Phosphoglycolate phosphatase"/>
    <property type="match status" value="1"/>
</dbReference>
<gene>
    <name evidence="1" type="ordered locus">Kkor_1171</name>
</gene>
<dbReference type="SFLD" id="SFLDG01129">
    <property type="entry name" value="C1.5:_HAD__Beta-PGM__Phosphata"/>
    <property type="match status" value="1"/>
</dbReference>
<evidence type="ECO:0000313" key="2">
    <source>
        <dbReference type="Proteomes" id="UP000001231"/>
    </source>
</evidence>
<dbReference type="Pfam" id="PF13419">
    <property type="entry name" value="HAD_2"/>
    <property type="match status" value="1"/>
</dbReference>
<evidence type="ECO:0000313" key="1">
    <source>
        <dbReference type="EMBL" id="ACV26590.1"/>
    </source>
</evidence>
<dbReference type="InterPro" id="IPR006439">
    <property type="entry name" value="HAD-SF_hydro_IA"/>
</dbReference>
<dbReference type="InParanoid" id="C7RBE8"/>
<proteinExistence type="predicted"/>
<dbReference type="EMBL" id="CP001707">
    <property type="protein sequence ID" value="ACV26590.1"/>
    <property type="molecule type" value="Genomic_DNA"/>
</dbReference>
<dbReference type="SFLD" id="SFLDS00003">
    <property type="entry name" value="Haloacid_Dehalogenase"/>
    <property type="match status" value="1"/>
</dbReference>
<dbReference type="GO" id="GO:0008967">
    <property type="term" value="F:phosphoglycolate phosphatase activity"/>
    <property type="evidence" value="ECO:0007669"/>
    <property type="project" value="TreeGrafter"/>
</dbReference>
<keyword evidence="1" id="KW-0378">Hydrolase</keyword>
<reference evidence="1 2" key="1">
    <citation type="journal article" date="2009" name="Stand. Genomic Sci.">
        <title>Complete genome sequence of Kangiella koreensis type strain (SW-125).</title>
        <authorList>
            <person name="Han C."/>
            <person name="Sikorski J."/>
            <person name="Lapidus A."/>
            <person name="Nolan M."/>
            <person name="Glavina Del Rio T."/>
            <person name="Tice H."/>
            <person name="Cheng J.F."/>
            <person name="Lucas S."/>
            <person name="Chen F."/>
            <person name="Copeland A."/>
            <person name="Ivanova N."/>
            <person name="Mavromatis K."/>
            <person name="Ovchinnikova G."/>
            <person name="Pati A."/>
            <person name="Bruce D."/>
            <person name="Goodwin L."/>
            <person name="Pitluck S."/>
            <person name="Chen A."/>
            <person name="Palaniappan K."/>
            <person name="Land M."/>
            <person name="Hauser L."/>
            <person name="Chang Y.J."/>
            <person name="Jeffries C.D."/>
            <person name="Chain P."/>
            <person name="Saunders E."/>
            <person name="Brettin T."/>
            <person name="Goker M."/>
            <person name="Tindall B.J."/>
            <person name="Bristow J."/>
            <person name="Eisen J.A."/>
            <person name="Markowitz V."/>
            <person name="Hugenholtz P."/>
            <person name="Kyrpides N.C."/>
            <person name="Klenk H.P."/>
            <person name="Detter J.C."/>
        </authorList>
    </citation>
    <scope>NUCLEOTIDE SEQUENCE [LARGE SCALE GENOMIC DNA]</scope>
    <source>
        <strain evidence="2">DSM 16069 / KCTC 12182 / SW-125</strain>
    </source>
</reference>
<dbReference type="HOGENOM" id="CLU_045011_19_2_6"/>
<dbReference type="InterPro" id="IPR041492">
    <property type="entry name" value="HAD_2"/>
</dbReference>
<dbReference type="NCBIfam" id="TIGR01509">
    <property type="entry name" value="HAD-SF-IA-v3"/>
    <property type="match status" value="1"/>
</dbReference>
<dbReference type="RefSeq" id="WP_012801104.1">
    <property type="nucleotide sequence ID" value="NC_013166.1"/>
</dbReference>
<dbReference type="Gene3D" id="1.10.150.240">
    <property type="entry name" value="Putative phosphatase, domain 2"/>
    <property type="match status" value="1"/>
</dbReference>
<dbReference type="eggNOG" id="COG0546">
    <property type="taxonomic scope" value="Bacteria"/>
</dbReference>
<dbReference type="KEGG" id="kko:Kkor_1171"/>
<dbReference type="GO" id="GO:0006281">
    <property type="term" value="P:DNA repair"/>
    <property type="evidence" value="ECO:0007669"/>
    <property type="project" value="TreeGrafter"/>
</dbReference>
<dbReference type="PANTHER" id="PTHR43434:SF24">
    <property type="entry name" value="HYDROLASE-RELATED"/>
    <property type="match status" value="1"/>
</dbReference>
<dbReference type="Proteomes" id="UP000001231">
    <property type="component" value="Chromosome"/>
</dbReference>
<dbReference type="InterPro" id="IPR036412">
    <property type="entry name" value="HAD-like_sf"/>
</dbReference>
<dbReference type="SFLD" id="SFLDG01135">
    <property type="entry name" value="C1.5.6:_HAD__Beta-PGM__Phospha"/>
    <property type="match status" value="1"/>
</dbReference>